<proteinExistence type="predicted"/>
<dbReference type="Pfam" id="PF01909">
    <property type="entry name" value="NTP_transf_2"/>
    <property type="match status" value="1"/>
</dbReference>
<dbReference type="InterPro" id="IPR052548">
    <property type="entry name" value="Type_VII_TA_antitoxin"/>
</dbReference>
<organism evidence="2 3">
    <name type="scientific">Thermatribacter velox</name>
    <dbReference type="NCBI Taxonomy" id="3039681"/>
    <lineage>
        <taxon>Bacteria</taxon>
        <taxon>Pseudomonadati</taxon>
        <taxon>Atribacterota</taxon>
        <taxon>Atribacteria</taxon>
        <taxon>Atribacterales</taxon>
        <taxon>Thermatribacteraceae</taxon>
        <taxon>Thermatribacter</taxon>
    </lineage>
</organism>
<keyword evidence="2" id="KW-0808">Transferase</keyword>
<dbReference type="InterPro" id="IPR002934">
    <property type="entry name" value="Polymerase_NTP_transf_dom"/>
</dbReference>
<dbReference type="Gene3D" id="3.30.460.10">
    <property type="entry name" value="Beta Polymerase, domain 2"/>
    <property type="match status" value="1"/>
</dbReference>
<evidence type="ECO:0000313" key="3">
    <source>
        <dbReference type="Proteomes" id="UP001461341"/>
    </source>
</evidence>
<gene>
    <name evidence="2" type="ORF">QBE54_00050</name>
</gene>
<dbReference type="SUPFAM" id="SSF81301">
    <property type="entry name" value="Nucleotidyltransferase"/>
    <property type="match status" value="1"/>
</dbReference>
<evidence type="ECO:0000313" key="2">
    <source>
        <dbReference type="EMBL" id="WZL76158.1"/>
    </source>
</evidence>
<evidence type="ECO:0000259" key="1">
    <source>
        <dbReference type="Pfam" id="PF01909"/>
    </source>
</evidence>
<accession>A0ABZ2YEL0</accession>
<dbReference type="GO" id="GO:0016779">
    <property type="term" value="F:nucleotidyltransferase activity"/>
    <property type="evidence" value="ECO:0007669"/>
    <property type="project" value="UniProtKB-KW"/>
</dbReference>
<dbReference type="CDD" id="cd05403">
    <property type="entry name" value="NT_KNTase_like"/>
    <property type="match status" value="1"/>
</dbReference>
<dbReference type="EC" id="2.7.7.-" evidence="2"/>
<dbReference type="Proteomes" id="UP001461341">
    <property type="component" value="Chromosome"/>
</dbReference>
<reference evidence="2 3" key="1">
    <citation type="submission" date="2023-03" db="EMBL/GenBank/DDBJ databases">
        <title>Novel Species.</title>
        <authorList>
            <person name="Ma S."/>
        </authorList>
    </citation>
    <scope>NUCLEOTIDE SEQUENCE [LARGE SCALE GENOMIC DNA]</scope>
    <source>
        <strain evidence="2 3">B11</strain>
    </source>
</reference>
<protein>
    <submittedName>
        <fullName evidence="2">Nucleotidyltransferase domain-containing protein</fullName>
        <ecNumber evidence="2">2.7.7.-</ecNumber>
    </submittedName>
</protein>
<dbReference type="InterPro" id="IPR043519">
    <property type="entry name" value="NT_sf"/>
</dbReference>
<keyword evidence="3" id="KW-1185">Reference proteome</keyword>
<dbReference type="EMBL" id="CP121689">
    <property type="protein sequence ID" value="WZL76158.1"/>
    <property type="molecule type" value="Genomic_DNA"/>
</dbReference>
<dbReference type="PANTHER" id="PTHR33933:SF1">
    <property type="entry name" value="PROTEIN ADENYLYLTRANSFERASE MNTA-RELATED"/>
    <property type="match status" value="1"/>
</dbReference>
<keyword evidence="2" id="KW-0548">Nucleotidyltransferase</keyword>
<sequence>MKNGDSMLEAALEKLRTFSPSHKQYIKEVLTSIIEHYGNLLCILAIFGSYARGENRKNSDLDLLVILERAQSLRKRLEEFEEAIKRTEPLAQELYEKEGIYCEPSPYILSRDEAFTFQPIYFDLYEHHILVFDPQNMFPRLIASIGKALREHRAQKFSWGNFWGWKAEKFLGGTKL</sequence>
<name>A0ABZ2YEL0_9BACT</name>
<feature type="domain" description="Polymerase nucleotidyl transferase" evidence="1">
    <location>
        <begin position="44"/>
        <end position="102"/>
    </location>
</feature>
<dbReference type="PANTHER" id="PTHR33933">
    <property type="entry name" value="NUCLEOTIDYLTRANSFERASE"/>
    <property type="match status" value="1"/>
</dbReference>
<dbReference type="RefSeq" id="WP_369018316.1">
    <property type="nucleotide sequence ID" value="NZ_CP121689.1"/>
</dbReference>